<dbReference type="EMBL" id="CAJJDN010000004">
    <property type="protein sequence ID" value="CAD8049414.1"/>
    <property type="molecule type" value="Genomic_DNA"/>
</dbReference>
<dbReference type="Proteomes" id="UP000692954">
    <property type="component" value="Unassembled WGS sequence"/>
</dbReference>
<organism evidence="1 2">
    <name type="scientific">Paramecium sonneborni</name>
    <dbReference type="NCBI Taxonomy" id="65129"/>
    <lineage>
        <taxon>Eukaryota</taxon>
        <taxon>Sar</taxon>
        <taxon>Alveolata</taxon>
        <taxon>Ciliophora</taxon>
        <taxon>Intramacronucleata</taxon>
        <taxon>Oligohymenophorea</taxon>
        <taxon>Peniculida</taxon>
        <taxon>Parameciidae</taxon>
        <taxon>Paramecium</taxon>
    </lineage>
</organism>
<comment type="caution">
    <text evidence="1">The sequence shown here is derived from an EMBL/GenBank/DDBJ whole genome shotgun (WGS) entry which is preliminary data.</text>
</comment>
<evidence type="ECO:0000313" key="1">
    <source>
        <dbReference type="EMBL" id="CAD8049414.1"/>
    </source>
</evidence>
<proteinExistence type="predicted"/>
<protein>
    <submittedName>
        <fullName evidence="1">Uncharacterized protein</fullName>
    </submittedName>
</protein>
<accession>A0A8S1KEY0</accession>
<evidence type="ECO:0000313" key="2">
    <source>
        <dbReference type="Proteomes" id="UP000692954"/>
    </source>
</evidence>
<keyword evidence="2" id="KW-1185">Reference proteome</keyword>
<reference evidence="1" key="1">
    <citation type="submission" date="2021-01" db="EMBL/GenBank/DDBJ databases">
        <authorList>
            <consortium name="Genoscope - CEA"/>
            <person name="William W."/>
        </authorList>
    </citation>
    <scope>NUCLEOTIDE SEQUENCE</scope>
</reference>
<name>A0A8S1KEY0_9CILI</name>
<gene>
    <name evidence="1" type="ORF">PSON_ATCC_30995.1.T0040102</name>
</gene>
<dbReference type="AlphaFoldDB" id="A0A8S1KEY0"/>
<sequence>MEQFKVELKLENLFAIEKEELFKVGKIIYIQEYKYQRLNNNQMDWYSTLTKNTKIKFDLDFIRQYVTYERLEETQQNLGIKYFSDSIKEKFLRCNYIAQNEGKLNQRKFKSSQYQFCYFKEQNKQQ</sequence>